<dbReference type="Pfam" id="PF08378">
    <property type="entry name" value="NERD"/>
    <property type="match status" value="1"/>
</dbReference>
<protein>
    <recommendedName>
        <fullName evidence="1">NERD domain-containing protein</fullName>
    </recommendedName>
</protein>
<dbReference type="RefSeq" id="WP_124975891.1">
    <property type="nucleotide sequence ID" value="NZ_BFFP01000011.1"/>
</dbReference>
<gene>
    <name evidence="2" type="ORF">LFYK43_09260</name>
</gene>
<evidence type="ECO:0000313" key="2">
    <source>
        <dbReference type="EMBL" id="GBG94467.1"/>
    </source>
</evidence>
<dbReference type="InterPro" id="IPR011528">
    <property type="entry name" value="NERD"/>
</dbReference>
<dbReference type="Proteomes" id="UP000286848">
    <property type="component" value="Unassembled WGS sequence"/>
</dbReference>
<proteinExistence type="predicted"/>
<dbReference type="EMBL" id="BFFP01000011">
    <property type="protein sequence ID" value="GBG94467.1"/>
    <property type="molecule type" value="Genomic_DNA"/>
</dbReference>
<feature type="domain" description="NERD" evidence="1">
    <location>
        <begin position="33"/>
        <end position="144"/>
    </location>
</feature>
<reference evidence="2 3" key="1">
    <citation type="journal article" date="2019" name="Int. J. Syst. Evol. Microbiol.">
        <title>Lactobacillus salitolerans sp. nov., a novel lactic acid bacterium isolated from spent mushroom substrates.</title>
        <authorList>
            <person name="Tohno M."/>
            <person name="Tanizawa Y."/>
            <person name="Kojima Y."/>
            <person name="Sakamoto M."/>
            <person name="Nakamura Y."/>
            <person name="Ohkuma M."/>
            <person name="Kobayashi H."/>
        </authorList>
    </citation>
    <scope>NUCLEOTIDE SEQUENCE [LARGE SCALE GENOMIC DNA]</scope>
    <source>
        <strain evidence="2 3">YK43</strain>
    </source>
</reference>
<evidence type="ECO:0000259" key="1">
    <source>
        <dbReference type="PROSITE" id="PS50965"/>
    </source>
</evidence>
<accession>A0A401ISI7</accession>
<sequence length="333" mass="38909">MREKAAELQYLDTLRNRAKITVEEQASLTAALQGFRGESTLDRYCRQALGKRAQVSDDLYLSYQQQVCQLDKLVGVGRTLYLIEIKNYRGSYSYEDGFWYCNGKVLTHNIFEQLNRAAGMLARILSDEHMPLTLKRVLVFIDPRAKIEIAQVPAGIMVKTLGETVEWFEQLKYECTLPENDITYPWQEVLARYQVPPYRAPTDFSSESERLLKTGIRCPGCGGFDWEQRRYALRCRRCSLVEPKEQAFVRTICDYGVLHFKSDLHRGELARFFGPGYSENYLKRILRLHFQPKGVGHSSNFCYENKGVEFQYWFSDKREYFHGLQRRIHWGKG</sequence>
<evidence type="ECO:0000313" key="3">
    <source>
        <dbReference type="Proteomes" id="UP000286848"/>
    </source>
</evidence>
<keyword evidence="3" id="KW-1185">Reference proteome</keyword>
<name>A0A401ISI7_9LACO</name>
<dbReference type="AlphaFoldDB" id="A0A401ISI7"/>
<dbReference type="OrthoDB" id="2136191at2"/>
<organism evidence="2 3">
    <name type="scientific">Ligilactobacillus salitolerans</name>
    <dbReference type="NCBI Taxonomy" id="1808352"/>
    <lineage>
        <taxon>Bacteria</taxon>
        <taxon>Bacillati</taxon>
        <taxon>Bacillota</taxon>
        <taxon>Bacilli</taxon>
        <taxon>Lactobacillales</taxon>
        <taxon>Lactobacillaceae</taxon>
        <taxon>Ligilactobacillus</taxon>
    </lineage>
</organism>
<dbReference type="PROSITE" id="PS50965">
    <property type="entry name" value="NERD"/>
    <property type="match status" value="1"/>
</dbReference>
<comment type="caution">
    <text evidence="2">The sequence shown here is derived from an EMBL/GenBank/DDBJ whole genome shotgun (WGS) entry which is preliminary data.</text>
</comment>